<evidence type="ECO:0000256" key="2">
    <source>
        <dbReference type="ARBA" id="ARBA00038350"/>
    </source>
</evidence>
<feature type="compositionally biased region" description="Polar residues" evidence="3">
    <location>
        <begin position="1"/>
        <end position="11"/>
    </location>
</feature>
<dbReference type="GO" id="GO:0071513">
    <property type="term" value="C:phosphopantothenoylcysteine decarboxylase complex"/>
    <property type="evidence" value="ECO:0007669"/>
    <property type="project" value="TreeGrafter"/>
</dbReference>
<dbReference type="Pfam" id="PF02204">
    <property type="entry name" value="VPS9"/>
    <property type="match status" value="1"/>
</dbReference>
<dbReference type="EMBL" id="KZ819404">
    <property type="protein sequence ID" value="PWN40876.1"/>
    <property type="molecule type" value="Genomic_DNA"/>
</dbReference>
<dbReference type="Gene3D" id="3.40.50.1950">
    <property type="entry name" value="Flavin prenyltransferase-like"/>
    <property type="match status" value="1"/>
</dbReference>
<organism evidence="5 6">
    <name type="scientific">Ceraceosorus guamensis</name>
    <dbReference type="NCBI Taxonomy" id="1522189"/>
    <lineage>
        <taxon>Eukaryota</taxon>
        <taxon>Fungi</taxon>
        <taxon>Dikarya</taxon>
        <taxon>Basidiomycota</taxon>
        <taxon>Ustilaginomycotina</taxon>
        <taxon>Exobasidiomycetes</taxon>
        <taxon>Ceraceosorales</taxon>
        <taxon>Ceraceosoraceae</taxon>
        <taxon>Ceraceosorus</taxon>
    </lineage>
</organism>
<feature type="compositionally biased region" description="Low complexity" evidence="3">
    <location>
        <begin position="948"/>
        <end position="966"/>
    </location>
</feature>
<dbReference type="PANTHER" id="PTHR14359:SF6">
    <property type="entry name" value="PHOSPHOPANTOTHENOYLCYSTEINE DECARBOXYLASE"/>
    <property type="match status" value="1"/>
</dbReference>
<dbReference type="InterPro" id="IPR003123">
    <property type="entry name" value="VPS9"/>
</dbReference>
<dbReference type="InterPro" id="IPR037191">
    <property type="entry name" value="VPS9_dom_sf"/>
</dbReference>
<dbReference type="SUPFAM" id="SSF109993">
    <property type="entry name" value="VPS9 domain"/>
    <property type="match status" value="1"/>
</dbReference>
<dbReference type="Proteomes" id="UP000245783">
    <property type="component" value="Unassembled WGS sequence"/>
</dbReference>
<feature type="compositionally biased region" description="Basic and acidic residues" evidence="3">
    <location>
        <begin position="33"/>
        <end position="60"/>
    </location>
</feature>
<feature type="region of interest" description="Disordered" evidence="3">
    <location>
        <begin position="840"/>
        <end position="885"/>
    </location>
</feature>
<feature type="region of interest" description="Disordered" evidence="3">
    <location>
        <begin position="999"/>
        <end position="1088"/>
    </location>
</feature>
<feature type="domain" description="VPS9" evidence="4">
    <location>
        <begin position="556"/>
        <end position="764"/>
    </location>
</feature>
<evidence type="ECO:0000256" key="1">
    <source>
        <dbReference type="ARBA" id="ARBA00022993"/>
    </source>
</evidence>
<keyword evidence="6" id="KW-1185">Reference proteome</keyword>
<keyword evidence="1" id="KW-0173">Coenzyme A biosynthesis</keyword>
<evidence type="ECO:0000256" key="3">
    <source>
        <dbReference type="SAM" id="MobiDB-lite"/>
    </source>
</evidence>
<accession>A0A316VTF9</accession>
<dbReference type="GO" id="GO:0015937">
    <property type="term" value="P:coenzyme A biosynthetic process"/>
    <property type="evidence" value="ECO:0007669"/>
    <property type="project" value="UniProtKB-KW"/>
</dbReference>
<feature type="compositionally biased region" description="Polar residues" evidence="3">
    <location>
        <begin position="873"/>
        <end position="885"/>
    </location>
</feature>
<evidence type="ECO:0000313" key="5">
    <source>
        <dbReference type="EMBL" id="PWN40876.1"/>
    </source>
</evidence>
<dbReference type="Gene3D" id="1.20.1050.80">
    <property type="entry name" value="VPS9 domain"/>
    <property type="match status" value="1"/>
</dbReference>
<dbReference type="Pfam" id="PF02441">
    <property type="entry name" value="Flavoprotein"/>
    <property type="match status" value="1"/>
</dbReference>
<dbReference type="GO" id="GO:0010181">
    <property type="term" value="F:FMN binding"/>
    <property type="evidence" value="ECO:0007669"/>
    <property type="project" value="TreeGrafter"/>
</dbReference>
<dbReference type="GO" id="GO:0004633">
    <property type="term" value="F:phosphopantothenoylcysteine decarboxylase activity"/>
    <property type="evidence" value="ECO:0007669"/>
    <property type="project" value="TreeGrafter"/>
</dbReference>
<feature type="compositionally biased region" description="Low complexity" evidence="3">
    <location>
        <begin position="843"/>
        <end position="861"/>
    </location>
</feature>
<feature type="compositionally biased region" description="Low complexity" evidence="3">
    <location>
        <begin position="999"/>
        <end position="1014"/>
    </location>
</feature>
<feature type="compositionally biased region" description="Polar residues" evidence="3">
    <location>
        <begin position="1038"/>
        <end position="1049"/>
    </location>
</feature>
<feature type="region of interest" description="Disordered" evidence="3">
    <location>
        <begin position="316"/>
        <end position="365"/>
    </location>
</feature>
<dbReference type="InParanoid" id="A0A316VTF9"/>
<name>A0A316VTF9_9BASI</name>
<dbReference type="OrthoDB" id="1532798at2759"/>
<comment type="similarity">
    <text evidence="2">Belongs to the HFCD (homooligomeric flavin containing Cys decarboxylase) superfamily.</text>
</comment>
<proteinExistence type="inferred from homology"/>
<dbReference type="RefSeq" id="XP_025368036.1">
    <property type="nucleotide sequence ID" value="XM_025514425.1"/>
</dbReference>
<feature type="region of interest" description="Disordered" evidence="3">
    <location>
        <begin position="928"/>
        <end position="969"/>
    </location>
</feature>
<dbReference type="SMART" id="SM00167">
    <property type="entry name" value="VPS9"/>
    <property type="match status" value="1"/>
</dbReference>
<dbReference type="PROSITE" id="PS51205">
    <property type="entry name" value="VPS9"/>
    <property type="match status" value="1"/>
</dbReference>
<dbReference type="PANTHER" id="PTHR14359">
    <property type="entry name" value="HOMO-OLIGOMERIC FLAVIN CONTAINING CYS DECARBOXYLASE FAMILY"/>
    <property type="match status" value="1"/>
</dbReference>
<feature type="region of interest" description="Disordered" evidence="3">
    <location>
        <begin position="464"/>
        <end position="489"/>
    </location>
</feature>
<evidence type="ECO:0000259" key="4">
    <source>
        <dbReference type="PROSITE" id="PS51205"/>
    </source>
</evidence>
<gene>
    <name evidence="5" type="ORF">IE81DRAFT_325135</name>
</gene>
<feature type="compositionally biased region" description="Polar residues" evidence="3">
    <location>
        <begin position="464"/>
        <end position="485"/>
    </location>
</feature>
<sequence length="1337" mass="142917">MDGNAQQRETQSSSSSSSSSWVDRRKGGITTGEAEKRQRKQWEWDERRRQEEEVKARSVDARSTLGGGDVDRMSGDEEKCWRSLTRLLCTRRAILLLSNKTITTRAHENLLDLALEHIILLAHPLKAAAEWKGPDGADGAYLKEMRGGGTVGKDGHEDGGGNGSVEFVSLSGLRGSWLRTMKPVAGGPLRPTNSLEVRSFLNKEDSPWIRGILHGDEMEAFVANLPPLPTACTSAPTYPRFALQGAPKSLGLRLAATSSEAQGGAMGPDEETAGSPTSVVGFDTSLRTKESRTLAPMSSLFKNRLDASFVEHDAKDGRLESGGSRENSLANTLAAPSPFLTPTTRPRSATSSSRTSSSSSSPALILSAPCKDEDASLTRDEKECTVHVALLQEEDALDFGRKSVLATLGADMRRRLSDELSRCEPVDASSSSSSSSSSSILPLLDREIVEVVVSFAAIFLPPTTSSSASEQLGTPLQPSVASHPSQPEELGESFQDLWESLTGQIDGMIIARGQTHLCTNEEAQRLEVQRLLDEVEHALCVEVYDRIFCPIHSADEAQNASLKQRIAALNVLGMNLAHLGLDVREDASFERHKGQAVRDALHDLTKRCGAVLCTLNDISCRAPKKKLDVLLAAHRLLVEGLEDLPRFRLKEDADADVVDGAKAEMIDAKTLQGEIQEPATLQTKDELGQAADARNRPSTSSTDLILPLLIHSIISTSPPQLAAHLLYVERFRPASLIRGESSYCLVNMQAAVTFLQNVQPETLGLQGADLIAFPKPNTSLSNGGAAQTASARVLSSPSAATPMPMRFRGRVAQEIGELAGMSNRVITGVMGSSISAFGRMMGSSPASAQQSPLALLSQSQSDARANVQDASHAFTTRQPSSGLTNSLRSFARVHDGSNRGAGSAAAASLQSVKDAWTGSAGSGGSDYGRDAFAMPSHSDARAVQPDVASSSSFSPPLAHPASSSPANGINLQAGDRMSFGHRLASIPVLNRLGLGSSPSLSSVALPSSSQQSTSPIKTTRELPGPPPPDKFAKRQGKSKSLATELSNSALAAPAQRASGPPINRSGSPEPYGSKIPASLQSPYPPLSRPPTSYRPLHVVLASTGSVASIKVPLIVDELLKHDNVRVQVVATSSSLHFFKASDIFHLNRASVPSVDDSKDEGKEELAKSERYSVQDLAAENRAAVRGTMPADADQPRAHVWTDVDEWDQWKRVGDPILHIELRRWADIVLVAPCSANTLAKITAGICDSLLTSFLRALSPTTPTVLFPAMNTLMYMHPLTAHQLALASTTLGYEVVGPISKMLACGDLGQGAMTEWTDIVQLVVRRFGLTRSRAALHE</sequence>
<feature type="region of interest" description="Disordered" evidence="3">
    <location>
        <begin position="258"/>
        <end position="285"/>
    </location>
</feature>
<dbReference type="GeneID" id="37036295"/>
<protein>
    <recommendedName>
        <fullName evidence="4">VPS9 domain-containing protein</fullName>
    </recommendedName>
</protein>
<reference evidence="5 6" key="1">
    <citation type="journal article" date="2018" name="Mol. Biol. Evol.">
        <title>Broad Genomic Sampling Reveals a Smut Pathogenic Ancestry of the Fungal Clade Ustilaginomycotina.</title>
        <authorList>
            <person name="Kijpornyongpan T."/>
            <person name="Mondo S.J."/>
            <person name="Barry K."/>
            <person name="Sandor L."/>
            <person name="Lee J."/>
            <person name="Lipzen A."/>
            <person name="Pangilinan J."/>
            <person name="LaButti K."/>
            <person name="Hainaut M."/>
            <person name="Henrissat B."/>
            <person name="Grigoriev I.V."/>
            <person name="Spatafora J.W."/>
            <person name="Aime M.C."/>
        </authorList>
    </citation>
    <scope>NUCLEOTIDE SEQUENCE [LARGE SCALE GENOMIC DNA]</scope>
    <source>
        <strain evidence="5 6">MCA 4658</strain>
    </source>
</reference>
<dbReference type="STRING" id="1522189.A0A316VTF9"/>
<dbReference type="InterPro" id="IPR003382">
    <property type="entry name" value="Flavoprotein"/>
</dbReference>
<dbReference type="InterPro" id="IPR036551">
    <property type="entry name" value="Flavin_trans-like"/>
</dbReference>
<feature type="region of interest" description="Disordered" evidence="3">
    <location>
        <begin position="1"/>
        <end position="72"/>
    </location>
</feature>
<dbReference type="SUPFAM" id="SSF52507">
    <property type="entry name" value="Homo-oligomeric flavin-containing Cys decarboxylases, HFCD"/>
    <property type="match status" value="1"/>
</dbReference>
<evidence type="ECO:0000313" key="6">
    <source>
        <dbReference type="Proteomes" id="UP000245783"/>
    </source>
</evidence>
<feature type="compositionally biased region" description="Low complexity" evidence="3">
    <location>
        <begin position="340"/>
        <end position="365"/>
    </location>
</feature>